<protein>
    <submittedName>
        <fullName evidence="1">Pilus assembly protein PilM</fullName>
    </submittedName>
</protein>
<dbReference type="Gene3D" id="3.30.420.40">
    <property type="match status" value="1"/>
</dbReference>
<comment type="caution">
    <text evidence="1">The sequence shown here is derived from an EMBL/GenBank/DDBJ whole genome shotgun (WGS) entry which is preliminary data.</text>
</comment>
<gene>
    <name evidence="1" type="ORF">ENO47_03300</name>
</gene>
<dbReference type="Pfam" id="PF11104">
    <property type="entry name" value="PilM_2"/>
    <property type="match status" value="1"/>
</dbReference>
<dbReference type="PANTHER" id="PTHR32432">
    <property type="entry name" value="CELL DIVISION PROTEIN FTSA-RELATED"/>
    <property type="match status" value="1"/>
</dbReference>
<sequence>MKMPTLRLPRFPLKSATKSSIALHLTHNRIRLLGLKRDKSPLFAVEISPKEDKAKALKDLVDKHNIKGQEVIACLSVNEGLMKFYTYPSALSKKDLKNSIEWTIKRELLALKEEAYYDYYVLDSFPDPKKVGVIAVIARKETIEGVKRLVEFAGLRLKTLDYEVVAIINYGLYHKLPLPFSILHVDYDYSILVTYSPSNISYYVDQWNLAEYLENKNEETFESFISEIVSLVVLNDITSLYIAGPVLMYEDVTARIMENVPIFGLLDLEGIPSSFFIPYSLCIRGLEE</sequence>
<dbReference type="EMBL" id="DSFP01000031">
    <property type="protein sequence ID" value="HEW45681.1"/>
    <property type="molecule type" value="Genomic_DNA"/>
</dbReference>
<dbReference type="InterPro" id="IPR050696">
    <property type="entry name" value="FtsA/MreB"/>
</dbReference>
<organism evidence="1">
    <name type="scientific">Hydrogenobacter sp</name>
    <dbReference type="NCBI Taxonomy" id="2152829"/>
    <lineage>
        <taxon>Bacteria</taxon>
        <taxon>Pseudomonadati</taxon>
        <taxon>Aquificota</taxon>
        <taxon>Aquificia</taxon>
        <taxon>Aquificales</taxon>
        <taxon>Aquificaceae</taxon>
        <taxon>Hydrogenobacter</taxon>
    </lineage>
</organism>
<dbReference type="PANTHER" id="PTHR32432:SF3">
    <property type="entry name" value="ETHANOLAMINE UTILIZATION PROTEIN EUTJ"/>
    <property type="match status" value="1"/>
</dbReference>
<accession>A0A7C2V6P2</accession>
<dbReference type="AlphaFoldDB" id="A0A7C2V6P2"/>
<name>A0A7C2V6P2_9AQUI</name>
<dbReference type="InterPro" id="IPR005883">
    <property type="entry name" value="PilM"/>
</dbReference>
<reference evidence="1" key="1">
    <citation type="journal article" date="2020" name="mSystems">
        <title>Genome- and Community-Level Interaction Insights into Carbon Utilization and Element Cycling Functions of Hydrothermarchaeota in Hydrothermal Sediment.</title>
        <authorList>
            <person name="Zhou Z."/>
            <person name="Liu Y."/>
            <person name="Xu W."/>
            <person name="Pan J."/>
            <person name="Luo Z.H."/>
            <person name="Li M."/>
        </authorList>
    </citation>
    <scope>NUCLEOTIDE SEQUENCE [LARGE SCALE GENOMIC DNA]</scope>
    <source>
        <strain evidence="1">SpSt-132</strain>
    </source>
</reference>
<evidence type="ECO:0000313" key="1">
    <source>
        <dbReference type="EMBL" id="HEW45681.1"/>
    </source>
</evidence>
<proteinExistence type="predicted"/>
<dbReference type="Gene3D" id="3.30.1490.300">
    <property type="match status" value="1"/>
</dbReference>